<evidence type="ECO:0000313" key="3">
    <source>
        <dbReference type="Proteomes" id="UP000078576"/>
    </source>
</evidence>
<proteinExistence type="predicted"/>
<organism evidence="2 3">
    <name type="scientific">Cytospora mali</name>
    <name type="common">Apple Valsa canker fungus</name>
    <name type="synonym">Valsa mali</name>
    <dbReference type="NCBI Taxonomy" id="578113"/>
    <lineage>
        <taxon>Eukaryota</taxon>
        <taxon>Fungi</taxon>
        <taxon>Dikarya</taxon>
        <taxon>Ascomycota</taxon>
        <taxon>Pezizomycotina</taxon>
        <taxon>Sordariomycetes</taxon>
        <taxon>Sordariomycetidae</taxon>
        <taxon>Diaporthales</taxon>
        <taxon>Cytosporaceae</taxon>
        <taxon>Cytospora</taxon>
    </lineage>
</organism>
<sequence length="124" mass="14225">MSLSSEQRRILKQHAGPILQTVLGLPTPLWSEIGDDTRKELFDNLLARLRVTQNTGMADVLNEHPKVAFECLQQKVRSMRYLQRKKNSELQDQPDIPNKVNDQDRASAAQSEHAIFELGSWCRK</sequence>
<keyword evidence="3" id="KW-1185">Reference proteome</keyword>
<dbReference type="AlphaFoldDB" id="A0A194VBM6"/>
<dbReference type="Proteomes" id="UP000078576">
    <property type="component" value="Unassembled WGS sequence"/>
</dbReference>
<dbReference type="OrthoDB" id="5242045at2759"/>
<name>A0A194VBM6_CYTMA</name>
<accession>A0A194VBM6</accession>
<feature type="region of interest" description="Disordered" evidence="1">
    <location>
        <begin position="84"/>
        <end position="108"/>
    </location>
</feature>
<gene>
    <name evidence="2" type="ORF">VP1G_08467</name>
</gene>
<evidence type="ECO:0000313" key="2">
    <source>
        <dbReference type="EMBL" id="KUI61278.1"/>
    </source>
</evidence>
<protein>
    <submittedName>
        <fullName evidence="2">Uncharacterized protein</fullName>
    </submittedName>
</protein>
<evidence type="ECO:0000256" key="1">
    <source>
        <dbReference type="SAM" id="MobiDB-lite"/>
    </source>
</evidence>
<dbReference type="EMBL" id="KN714772">
    <property type="protein sequence ID" value="KUI61278.1"/>
    <property type="molecule type" value="Genomic_DNA"/>
</dbReference>
<reference evidence="3" key="1">
    <citation type="submission" date="2014-12" db="EMBL/GenBank/DDBJ databases">
        <title>Genome Sequence of Valsa Canker Pathogens Uncovers a Specific Adaption of Colonization on Woody Bark.</title>
        <authorList>
            <person name="Yin Z."/>
            <person name="Liu H."/>
            <person name="Gao X."/>
            <person name="Li Z."/>
            <person name="Song N."/>
            <person name="Ke X."/>
            <person name="Dai Q."/>
            <person name="Wu Y."/>
            <person name="Sun Y."/>
            <person name="Xu J.-R."/>
            <person name="Kang Z.K."/>
            <person name="Wang L."/>
            <person name="Huang L."/>
        </authorList>
    </citation>
    <scope>NUCLEOTIDE SEQUENCE [LARGE SCALE GENOMIC DNA]</scope>
    <source>
        <strain evidence="3">SXYL134</strain>
    </source>
</reference>